<dbReference type="EMBL" id="MF600313">
    <property type="protein sequence ID" value="AVN58337.1"/>
    <property type="molecule type" value="Genomic_DNA"/>
</dbReference>
<sequence>MGATITITADTDEDPYSAFWANVSEGDIETVEQHFTGSPDWTLSSDPTDIRVFTLFASIEVGGRAPRLYLATDPEMVDAAADAVEQLLARGPDSLS</sequence>
<accession>A0A343VR13</accession>
<protein>
    <submittedName>
        <fullName evidence="1">Uncharacterized protein</fullName>
    </submittedName>
</protein>
<reference evidence="1" key="1">
    <citation type="journal article" date="2018" name="Front. Microbiol.">
        <title>Beyond the Limits: tRNA Array Units in Mycobacterium Genomes.</title>
        <authorList>
            <person name="Morgado S.M."/>
            <person name="Vicente A.C."/>
        </authorList>
    </citation>
    <scope>NUCLEOTIDE SEQUENCE</scope>
    <source>
        <strain evidence="1">CBMA 213</strain>
        <plasmid evidence="1">pCBMA213_1</plasmid>
    </source>
</reference>
<evidence type="ECO:0000313" key="1">
    <source>
        <dbReference type="EMBL" id="AVN58337.1"/>
    </source>
</evidence>
<name>A0A343VR13_9MYCO</name>
<geneLocation type="plasmid" evidence="1">
    <name>pCBMA213_1</name>
</geneLocation>
<proteinExistence type="predicted"/>
<dbReference type="RefSeq" id="WP_155921810.1">
    <property type="nucleotide sequence ID" value="NZ_MF600313.1"/>
</dbReference>
<organism evidence="1">
    <name type="scientific">Mycolicibacterium sp. CBMA 213</name>
    <dbReference type="NCBI Taxonomy" id="1968788"/>
    <lineage>
        <taxon>Bacteria</taxon>
        <taxon>Bacillati</taxon>
        <taxon>Actinomycetota</taxon>
        <taxon>Actinomycetes</taxon>
        <taxon>Mycobacteriales</taxon>
        <taxon>Mycobacteriaceae</taxon>
        <taxon>Mycolicibacterium</taxon>
    </lineage>
</organism>
<dbReference type="AlphaFoldDB" id="A0A343VR13"/>
<keyword evidence="1" id="KW-0614">Plasmid</keyword>
<gene>
    <name evidence="1" type="ORF">B5P44_p00042</name>
</gene>